<proteinExistence type="inferred from homology"/>
<name>A0A1V9FCR8_9BACT</name>
<evidence type="ECO:0000313" key="9">
    <source>
        <dbReference type="EMBL" id="OQP56077.1"/>
    </source>
</evidence>
<comment type="caution">
    <text evidence="9">The sequence shown here is derived from an EMBL/GenBank/DDBJ whole genome shotgun (WGS) entry which is preliminary data.</text>
</comment>
<evidence type="ECO:0000256" key="1">
    <source>
        <dbReference type="ARBA" id="ARBA00001947"/>
    </source>
</evidence>
<dbReference type="Pfam" id="PF02163">
    <property type="entry name" value="Peptidase_M50"/>
    <property type="match status" value="1"/>
</dbReference>
<feature type="transmembrane region" description="Helical" evidence="7">
    <location>
        <begin position="204"/>
        <end position="229"/>
    </location>
</feature>
<evidence type="ECO:0000256" key="7">
    <source>
        <dbReference type="SAM" id="Phobius"/>
    </source>
</evidence>
<dbReference type="GO" id="GO:0016020">
    <property type="term" value="C:membrane"/>
    <property type="evidence" value="ECO:0007669"/>
    <property type="project" value="UniProtKB-SubCell"/>
</dbReference>
<dbReference type="InterPro" id="IPR008915">
    <property type="entry name" value="Peptidase_M50"/>
</dbReference>
<evidence type="ECO:0000256" key="3">
    <source>
        <dbReference type="ARBA" id="ARBA00007931"/>
    </source>
</evidence>
<feature type="transmembrane region" description="Helical" evidence="7">
    <location>
        <begin position="235"/>
        <end position="260"/>
    </location>
</feature>
<accession>A0A1V9FCR8</accession>
<comment type="subcellular location">
    <subcellularLocation>
        <location evidence="2">Membrane</location>
        <topology evidence="2">Multi-pass membrane protein</topology>
    </subcellularLocation>
</comment>
<evidence type="ECO:0000259" key="8">
    <source>
        <dbReference type="Pfam" id="PF02163"/>
    </source>
</evidence>
<keyword evidence="5 7" id="KW-1133">Transmembrane helix</keyword>
<dbReference type="AlphaFoldDB" id="A0A1V9FCR8"/>
<keyword evidence="4 7" id="KW-0812">Transmembrane</keyword>
<reference evidence="10" key="1">
    <citation type="submission" date="2016-04" db="EMBL/GenBank/DDBJ databases">
        <authorList>
            <person name="Chen L."/>
            <person name="Zhuang W."/>
            <person name="Wang G."/>
        </authorList>
    </citation>
    <scope>NUCLEOTIDE SEQUENCE [LARGE SCALE GENOMIC DNA]</scope>
    <source>
        <strain evidence="10">17621</strain>
    </source>
</reference>
<comment type="cofactor">
    <cofactor evidence="1">
        <name>Zn(2+)</name>
        <dbReference type="ChEBI" id="CHEBI:29105"/>
    </cofactor>
</comment>
<protein>
    <recommendedName>
        <fullName evidence="8">Peptidase M50 domain-containing protein</fullName>
    </recommendedName>
</protein>
<feature type="transmembrane region" description="Helical" evidence="7">
    <location>
        <begin position="6"/>
        <end position="29"/>
    </location>
</feature>
<evidence type="ECO:0000256" key="2">
    <source>
        <dbReference type="ARBA" id="ARBA00004141"/>
    </source>
</evidence>
<evidence type="ECO:0000256" key="5">
    <source>
        <dbReference type="ARBA" id="ARBA00022989"/>
    </source>
</evidence>
<evidence type="ECO:0000313" key="10">
    <source>
        <dbReference type="Proteomes" id="UP000192610"/>
    </source>
</evidence>
<evidence type="ECO:0000256" key="6">
    <source>
        <dbReference type="ARBA" id="ARBA00023136"/>
    </source>
</evidence>
<feature type="transmembrane region" description="Helical" evidence="7">
    <location>
        <begin position="102"/>
        <end position="121"/>
    </location>
</feature>
<dbReference type="EMBL" id="LVXG01000002">
    <property type="protein sequence ID" value="OQP56077.1"/>
    <property type="molecule type" value="Genomic_DNA"/>
</dbReference>
<organism evidence="9 10">
    <name type="scientific">Niastella yeongjuensis</name>
    <dbReference type="NCBI Taxonomy" id="354355"/>
    <lineage>
        <taxon>Bacteria</taxon>
        <taxon>Pseudomonadati</taxon>
        <taxon>Bacteroidota</taxon>
        <taxon>Chitinophagia</taxon>
        <taxon>Chitinophagales</taxon>
        <taxon>Chitinophagaceae</taxon>
        <taxon>Niastella</taxon>
    </lineage>
</organism>
<sequence length="267" mass="30882">MLLLNYNAFLLGAIIFLAISLSNFIYVWLCKIWKVRILEFSIFLNPWFSLLKRNINGVVYKLGWIPMGAYIKPLGMTEEELKDIPAEELPFSFSGKPRTLKVLFRFAPILVLLFVLLISLFTLKGPGNLFQAISEMYNYMAFAIKVMFDAHLKSEFVTMTNNMLVDKNIVSFALVIMITVYLVINLFSTLYAYDEKKDNKLSKLVSFIVIIFAAYLTFWKIPVFVISFFSLRQNITYLVSFFLGLYLIGVLIFMLVMFLIKLTTTKS</sequence>
<feature type="domain" description="Peptidase M50" evidence="8">
    <location>
        <begin position="27"/>
        <end position="172"/>
    </location>
</feature>
<dbReference type="STRING" id="354355.SAMN05660816_04855"/>
<evidence type="ECO:0000256" key="4">
    <source>
        <dbReference type="ARBA" id="ARBA00022692"/>
    </source>
</evidence>
<dbReference type="GO" id="GO:0006508">
    <property type="term" value="P:proteolysis"/>
    <property type="evidence" value="ECO:0007669"/>
    <property type="project" value="InterPro"/>
</dbReference>
<keyword evidence="10" id="KW-1185">Reference proteome</keyword>
<comment type="similarity">
    <text evidence="3">Belongs to the peptidase M50B family.</text>
</comment>
<dbReference type="Proteomes" id="UP000192610">
    <property type="component" value="Unassembled WGS sequence"/>
</dbReference>
<feature type="transmembrane region" description="Helical" evidence="7">
    <location>
        <begin position="169"/>
        <end position="192"/>
    </location>
</feature>
<gene>
    <name evidence="9" type="ORF">A4H97_21095</name>
</gene>
<keyword evidence="6 7" id="KW-0472">Membrane</keyword>